<evidence type="ECO:0000256" key="1">
    <source>
        <dbReference type="SAM" id="MobiDB-lite"/>
    </source>
</evidence>
<reference evidence="2 3" key="1">
    <citation type="submission" date="2017-06" db="EMBL/GenBank/DDBJ databases">
        <title>Ant-infecting Ophiocordyceps genomes reveal a high diversity of potential behavioral manipulation genes and a possible major role for enterotoxins.</title>
        <authorList>
            <person name="De Bekker C."/>
            <person name="Evans H.C."/>
            <person name="Brachmann A."/>
            <person name="Hughes D.P."/>
        </authorList>
    </citation>
    <scope>NUCLEOTIDE SEQUENCE [LARGE SCALE GENOMIC DNA]</scope>
    <source>
        <strain evidence="2 3">Map16</strain>
    </source>
</reference>
<protein>
    <submittedName>
        <fullName evidence="2">Uncharacterized protein</fullName>
    </submittedName>
</protein>
<dbReference type="AlphaFoldDB" id="A0A2C5XXC3"/>
<gene>
    <name evidence="2" type="ORF">CDD80_5952</name>
</gene>
<name>A0A2C5XXC3_9HYPO</name>
<comment type="caution">
    <text evidence="2">The sequence shown here is derived from an EMBL/GenBank/DDBJ whole genome shotgun (WGS) entry which is preliminary data.</text>
</comment>
<keyword evidence="3" id="KW-1185">Reference proteome</keyword>
<organism evidence="2 3">
    <name type="scientific">Ophiocordyceps camponoti-rufipedis</name>
    <dbReference type="NCBI Taxonomy" id="2004952"/>
    <lineage>
        <taxon>Eukaryota</taxon>
        <taxon>Fungi</taxon>
        <taxon>Dikarya</taxon>
        <taxon>Ascomycota</taxon>
        <taxon>Pezizomycotina</taxon>
        <taxon>Sordariomycetes</taxon>
        <taxon>Hypocreomycetidae</taxon>
        <taxon>Hypocreales</taxon>
        <taxon>Ophiocordycipitaceae</taxon>
        <taxon>Ophiocordyceps</taxon>
    </lineage>
</organism>
<dbReference type="Proteomes" id="UP000226431">
    <property type="component" value="Unassembled WGS sequence"/>
</dbReference>
<accession>A0A2C5XXC3</accession>
<sequence length="225" mass="24144">MLQCDKATSPLHRHGGFVWTCRLALTLVLSFLPPTGWLQESRRQAASNIVAIVFDRVQSMSLQLIPGLSRMFKTTSLGRVPSNETVDTSLSVIGSRDPGDAGFFGGQAGFAIPVETRPYQNTHGASAIGLDKKPKIRPKAVQGGVGPQPQSETVPSSSDATTKGASTKRTGVYRGSPGRRVSRPNTMRRRGSAKPIAPKGALRGDSGRKMRLPRRQPLALACRNS</sequence>
<feature type="compositionally biased region" description="Polar residues" evidence="1">
    <location>
        <begin position="148"/>
        <end position="169"/>
    </location>
</feature>
<evidence type="ECO:0000313" key="3">
    <source>
        <dbReference type="Proteomes" id="UP000226431"/>
    </source>
</evidence>
<proteinExistence type="predicted"/>
<dbReference type="EMBL" id="NJES01000616">
    <property type="protein sequence ID" value="PHH70518.1"/>
    <property type="molecule type" value="Genomic_DNA"/>
</dbReference>
<evidence type="ECO:0000313" key="2">
    <source>
        <dbReference type="EMBL" id="PHH70518.1"/>
    </source>
</evidence>
<feature type="compositionally biased region" description="Basic residues" evidence="1">
    <location>
        <begin position="180"/>
        <end position="192"/>
    </location>
</feature>
<feature type="region of interest" description="Disordered" evidence="1">
    <location>
        <begin position="122"/>
        <end position="225"/>
    </location>
</feature>